<reference evidence="1 2" key="1">
    <citation type="submission" date="2016-03" db="EMBL/GenBank/DDBJ databases">
        <title>Comparative genomics of Pseudogymnoascus destructans, the fungus causing white-nose syndrome of bats.</title>
        <authorList>
            <person name="Palmer J.M."/>
            <person name="Drees K.P."/>
            <person name="Foster J.T."/>
            <person name="Lindner D.L."/>
        </authorList>
    </citation>
    <scope>NUCLEOTIDE SEQUENCE [LARGE SCALE GENOMIC DNA]</scope>
    <source>
        <strain evidence="1 2">UAMH 10579</strain>
    </source>
</reference>
<dbReference type="PANTHER" id="PTHR37535:SF4">
    <property type="entry name" value="FLUG DOMAIN-CONTAINING PROTEIN"/>
    <property type="match status" value="1"/>
</dbReference>
<evidence type="ECO:0008006" key="3">
    <source>
        <dbReference type="Google" id="ProtNLM"/>
    </source>
</evidence>
<keyword evidence="2" id="KW-1185">Reference proteome</keyword>
<dbReference type="InterPro" id="IPR021842">
    <property type="entry name" value="DUF3435"/>
</dbReference>
<protein>
    <recommendedName>
        <fullName evidence="3">FluG domain-containing protein</fullName>
    </recommendedName>
</protein>
<dbReference type="Proteomes" id="UP000091956">
    <property type="component" value="Unassembled WGS sequence"/>
</dbReference>
<sequence length="612" mass="69881">MIPGDVEWLSLQFANLASLPAPVQRPMKAKKKVTTATERLYDIEEKSWEQFRSNLEKPGDPEIRPELSVLQLYFKWFAITHKGKLGPRPSISTLVWRVGRFSYMYADRHGIDIPDDVKDGVVQYIQNDLAAELHLTSKTYDKNFATDEDVSEMLKYLWTEDTHCYLNERMRVQGAFFKAFLRATASRPGAFTRSECYRDSNIALCYKDVEVWAIRKKQGGVRYRLDVTFHNMKGARLDPSKFLTLTIEEKYLEDLGSSVVFLFLVLGWMDRAFENITSLHQLFHLEGFIPDGASAIRLPVAAAARTQPILRRMEKRGSKRISKTLAWSSGSALQQLKRVCEAGGWPQRMTAYNVRRGGLNKLDGDPNTSSAQRNQIAGQGNSAVFTRAYLSRHSAVKIFKGRATHVKNEDDDDDDDDVRGMRLLRDRSAPQTLPDHLWEQIMQADRDLKTIDENRQLVRQLLRRELALLGADRSSTNVTALERELYNSSRKFHQRKQNLKRQEYLKFRAEWFKSRASKILASSNESQLQKPITATEFSPARKAVIEALYPADPSKLSMFSAAKALIFFVETSDGVRASIASERKRRLDPAILPGKKRRQGDSITFIACSPTI</sequence>
<proteinExistence type="predicted"/>
<organism evidence="1 2">
    <name type="scientific">Pseudogymnoascus verrucosus</name>
    <dbReference type="NCBI Taxonomy" id="342668"/>
    <lineage>
        <taxon>Eukaryota</taxon>
        <taxon>Fungi</taxon>
        <taxon>Dikarya</taxon>
        <taxon>Ascomycota</taxon>
        <taxon>Pezizomycotina</taxon>
        <taxon>Leotiomycetes</taxon>
        <taxon>Thelebolales</taxon>
        <taxon>Thelebolaceae</taxon>
        <taxon>Pseudogymnoascus</taxon>
    </lineage>
</organism>
<evidence type="ECO:0000313" key="2">
    <source>
        <dbReference type="Proteomes" id="UP000091956"/>
    </source>
</evidence>
<name>A0A1B8GCR2_9PEZI</name>
<dbReference type="Pfam" id="PF11917">
    <property type="entry name" value="DUF3435"/>
    <property type="match status" value="1"/>
</dbReference>
<dbReference type="GeneID" id="28841470"/>
<dbReference type="PANTHER" id="PTHR37535">
    <property type="entry name" value="FLUG DOMAIN PROTEIN"/>
    <property type="match status" value="1"/>
</dbReference>
<dbReference type="RefSeq" id="XP_059319432.1">
    <property type="nucleotide sequence ID" value="XM_059463934.1"/>
</dbReference>
<evidence type="ECO:0000313" key="1">
    <source>
        <dbReference type="EMBL" id="OBT93613.2"/>
    </source>
</evidence>
<dbReference type="EMBL" id="KV460251">
    <property type="protein sequence ID" value="OBT93613.2"/>
    <property type="molecule type" value="Genomic_DNA"/>
</dbReference>
<reference evidence="2" key="2">
    <citation type="journal article" date="2018" name="Nat. Commun.">
        <title>Extreme sensitivity to ultraviolet light in the fungal pathogen causing white-nose syndrome of bats.</title>
        <authorList>
            <person name="Palmer J.M."/>
            <person name="Drees K.P."/>
            <person name="Foster J.T."/>
            <person name="Lindner D.L."/>
        </authorList>
    </citation>
    <scope>NUCLEOTIDE SEQUENCE [LARGE SCALE GENOMIC DNA]</scope>
    <source>
        <strain evidence="2">UAMH 10579</strain>
    </source>
</reference>
<accession>A0A1B8GCR2</accession>
<dbReference type="AlphaFoldDB" id="A0A1B8GCR2"/>
<gene>
    <name evidence="1" type="ORF">VE01_08084</name>
</gene>